<keyword evidence="8" id="KW-0028">Amino-acid biosynthesis</keyword>
<dbReference type="PIRSF" id="PIRSF001589">
    <property type="entry name" value="Asn_synthetase_glu-h"/>
    <property type="match status" value="1"/>
</dbReference>
<proteinExistence type="inferred from homology"/>
<dbReference type="InterPro" id="IPR017932">
    <property type="entry name" value="GATase_2_dom"/>
</dbReference>
<dbReference type="GO" id="GO:0006529">
    <property type="term" value="P:asparagine biosynthetic process"/>
    <property type="evidence" value="ECO:0007669"/>
    <property type="project" value="UniProtKB-KW"/>
</dbReference>
<comment type="similarity">
    <text evidence="2">Belongs to the asparagine synthetase family.</text>
</comment>
<evidence type="ECO:0000256" key="9">
    <source>
        <dbReference type="PIRSR" id="PIRSR001589-2"/>
    </source>
</evidence>
<dbReference type="CDD" id="cd01991">
    <property type="entry name" value="Asn_synthase_B_C"/>
    <property type="match status" value="1"/>
</dbReference>
<evidence type="ECO:0000256" key="2">
    <source>
        <dbReference type="ARBA" id="ARBA00005752"/>
    </source>
</evidence>
<dbReference type="InterPro" id="IPR014729">
    <property type="entry name" value="Rossmann-like_a/b/a_fold"/>
</dbReference>
<feature type="site" description="Important for beta-aspartyl-AMP intermediate formation" evidence="10">
    <location>
        <position position="373"/>
    </location>
</feature>
<dbReference type="Pfam" id="PF13537">
    <property type="entry name" value="GATase_7"/>
    <property type="match status" value="1"/>
</dbReference>
<feature type="active site" description="For GATase activity" evidence="8">
    <location>
        <position position="2"/>
    </location>
</feature>
<sequence>MCGIAGFVLLQDAPPVTDHQARDVLAAMAGRIAHRGPDGRGHHVGLPAAFAHCRLAIIDLSTGAQPMAAEDGAAVVTFNGEIYNYQEVRRELQALGRTFQTRSDTEVLLQAYLEWGVACLDRLEGMFAFALWDVRRRTLFAARDRFGKKPFFYTIQQGVFAFASELSALEAVPWAAFSIRASTLARFLAYEYVPTPESIYAEARKLPPAQYLELHEDGTLLVERYWETPMPRPEGSKGFGRADEPALCEELRRLLTQAVRRRLIADVPVGVFLSGGVDSSSVAAMAGQLAPGIKTFSIGFTEASYDESAYAGRVAAQLGTDHQLELLSADACADLLPEVVSRFDEPMADPSIVPTYLLSQITRRQVTVALGGDGPDELLAGYEYYPGFKATQYWERLPAWLRRAAVAASGLLPGSAGYVNPRHVAQTFLAAAEAPAWLRTQRMLTALTPEAQRALWKSPGDMLEPTRLFASTKRLWEALPDWPPMARVFHLFAQQITYGYILVKVDRCTMLHGLEARAPFLDRDLAEFCFRLPVSMKLRGATRKYLLKEAMAGLLPQDILHRPKRGFLIPTAAWLRGRLRPLVDDLLHERRLREQGLFHPAAVRRLVEEHASGKKDHRKGLWTMLVLQLWLAGKPAVRIDPER</sequence>
<dbReference type="GO" id="GO:0004066">
    <property type="term" value="F:asparagine synthase (glutamine-hydrolyzing) activity"/>
    <property type="evidence" value="ECO:0007669"/>
    <property type="project" value="UniProtKB-EC"/>
</dbReference>
<evidence type="ECO:0000256" key="8">
    <source>
        <dbReference type="PIRSR" id="PIRSR001589-1"/>
    </source>
</evidence>
<evidence type="ECO:0000313" key="12">
    <source>
        <dbReference type="EMBL" id="AAF34252.1"/>
    </source>
</evidence>
<gene>
    <name evidence="12" type="primary">asn</name>
</gene>
<dbReference type="NCBIfam" id="TIGR01536">
    <property type="entry name" value="asn_synth_AEB"/>
    <property type="match status" value="1"/>
</dbReference>
<organism evidence="12">
    <name type="scientific">Megalodesulfovibrio gigas</name>
    <name type="common">Desulfovibrio gigas</name>
    <dbReference type="NCBI Taxonomy" id="879"/>
    <lineage>
        <taxon>Bacteria</taxon>
        <taxon>Pseudomonadati</taxon>
        <taxon>Thermodesulfobacteriota</taxon>
        <taxon>Desulfovibrionia</taxon>
        <taxon>Desulfovibrionales</taxon>
        <taxon>Desulfovibrionaceae</taxon>
        <taxon>Megalodesulfovibrio</taxon>
    </lineage>
</organism>
<dbReference type="EC" id="6.3.5.4" evidence="3"/>
<keyword evidence="4 9" id="KW-0547">Nucleotide-binding</keyword>
<evidence type="ECO:0000256" key="5">
    <source>
        <dbReference type="ARBA" id="ARBA00022840"/>
    </source>
</evidence>
<dbReference type="Gene3D" id="3.40.50.620">
    <property type="entry name" value="HUPs"/>
    <property type="match status" value="2"/>
</dbReference>
<dbReference type="PROSITE" id="PS51278">
    <property type="entry name" value="GATASE_TYPE_2"/>
    <property type="match status" value="1"/>
</dbReference>
<dbReference type="GO" id="GO:0005829">
    <property type="term" value="C:cytosol"/>
    <property type="evidence" value="ECO:0007669"/>
    <property type="project" value="TreeGrafter"/>
</dbReference>
<feature type="binding site" evidence="9">
    <location>
        <position position="298"/>
    </location>
    <ligand>
        <name>ATP</name>
        <dbReference type="ChEBI" id="CHEBI:30616"/>
    </ligand>
</feature>
<dbReference type="PANTHER" id="PTHR43284:SF1">
    <property type="entry name" value="ASPARAGINE SYNTHETASE"/>
    <property type="match status" value="1"/>
</dbReference>
<evidence type="ECO:0000259" key="11">
    <source>
        <dbReference type="PROSITE" id="PS51278"/>
    </source>
</evidence>
<keyword evidence="5 9" id="KW-0067">ATP-binding</keyword>
<dbReference type="SUPFAM" id="SSF56235">
    <property type="entry name" value="N-terminal nucleophile aminohydrolases (Ntn hydrolases)"/>
    <property type="match status" value="1"/>
</dbReference>
<dbReference type="Pfam" id="PF00733">
    <property type="entry name" value="Asn_synthase"/>
    <property type="match status" value="1"/>
</dbReference>
<dbReference type="GO" id="GO:0005524">
    <property type="term" value="F:ATP binding"/>
    <property type="evidence" value="ECO:0007669"/>
    <property type="project" value="UniProtKB-KW"/>
</dbReference>
<dbReference type="PANTHER" id="PTHR43284">
    <property type="entry name" value="ASPARAGINE SYNTHETASE (GLUTAMINE-HYDROLYZING)"/>
    <property type="match status" value="1"/>
</dbReference>
<dbReference type="CDD" id="cd00712">
    <property type="entry name" value="AsnB"/>
    <property type="match status" value="1"/>
</dbReference>
<comment type="catalytic activity">
    <reaction evidence="7">
        <text>L-aspartate + L-glutamine + ATP + H2O = L-asparagine + L-glutamate + AMP + diphosphate + H(+)</text>
        <dbReference type="Rhea" id="RHEA:12228"/>
        <dbReference type="ChEBI" id="CHEBI:15377"/>
        <dbReference type="ChEBI" id="CHEBI:15378"/>
        <dbReference type="ChEBI" id="CHEBI:29985"/>
        <dbReference type="ChEBI" id="CHEBI:29991"/>
        <dbReference type="ChEBI" id="CHEBI:30616"/>
        <dbReference type="ChEBI" id="CHEBI:33019"/>
        <dbReference type="ChEBI" id="CHEBI:58048"/>
        <dbReference type="ChEBI" id="CHEBI:58359"/>
        <dbReference type="ChEBI" id="CHEBI:456215"/>
        <dbReference type="EC" id="6.3.5.4"/>
    </reaction>
</comment>
<dbReference type="EMBL" id="AF168003">
    <property type="protein sequence ID" value="AAF34252.1"/>
    <property type="molecule type" value="Genomic_DNA"/>
</dbReference>
<dbReference type="Gene3D" id="3.60.20.10">
    <property type="entry name" value="Glutamine Phosphoribosylpyrophosphate, subunit 1, domain 1"/>
    <property type="match status" value="1"/>
</dbReference>
<keyword evidence="6 8" id="KW-0315">Glutamine amidotransferase</keyword>
<dbReference type="InterPro" id="IPR029055">
    <property type="entry name" value="Ntn_hydrolases_N"/>
</dbReference>
<evidence type="ECO:0000256" key="3">
    <source>
        <dbReference type="ARBA" id="ARBA00012737"/>
    </source>
</evidence>
<protein>
    <recommendedName>
        <fullName evidence="3">asparagine synthase (glutamine-hydrolyzing)</fullName>
        <ecNumber evidence="3">6.3.5.4</ecNumber>
    </recommendedName>
</protein>
<keyword evidence="8" id="KW-0061">Asparagine biosynthesis</keyword>
<evidence type="ECO:0000256" key="7">
    <source>
        <dbReference type="ARBA" id="ARBA00048741"/>
    </source>
</evidence>
<evidence type="ECO:0000256" key="4">
    <source>
        <dbReference type="ARBA" id="ARBA00022741"/>
    </source>
</evidence>
<dbReference type="InterPro" id="IPR006426">
    <property type="entry name" value="Asn_synth_AEB"/>
</dbReference>
<comment type="pathway">
    <text evidence="1">Amino-acid biosynthesis; L-asparagine biosynthesis; L-asparagine from L-aspartate (L-Gln route): step 1/1.</text>
</comment>
<dbReference type="InterPro" id="IPR051786">
    <property type="entry name" value="ASN_synthetase/amidase"/>
</dbReference>
<dbReference type="AlphaFoldDB" id="Q9KJI6"/>
<dbReference type="InterPro" id="IPR001962">
    <property type="entry name" value="Asn_synthase"/>
</dbReference>
<name>Q9KJI6_MEGGA</name>
<evidence type="ECO:0000256" key="1">
    <source>
        <dbReference type="ARBA" id="ARBA00005187"/>
    </source>
</evidence>
<evidence type="ECO:0000256" key="6">
    <source>
        <dbReference type="ARBA" id="ARBA00022962"/>
    </source>
</evidence>
<feature type="binding site" evidence="9">
    <location>
        <position position="104"/>
    </location>
    <ligand>
        <name>L-glutamine</name>
        <dbReference type="ChEBI" id="CHEBI:58359"/>
    </ligand>
</feature>
<evidence type="ECO:0000256" key="10">
    <source>
        <dbReference type="PIRSR" id="PIRSR001589-3"/>
    </source>
</evidence>
<dbReference type="SUPFAM" id="SSF52402">
    <property type="entry name" value="Adenine nucleotide alpha hydrolases-like"/>
    <property type="match status" value="1"/>
</dbReference>
<feature type="domain" description="Glutamine amidotransferase type-2" evidence="11">
    <location>
        <begin position="2"/>
        <end position="217"/>
    </location>
</feature>
<dbReference type="InterPro" id="IPR033738">
    <property type="entry name" value="AsnB_N"/>
</dbReference>
<reference evidence="12" key="1">
    <citation type="journal article" date="2000" name="DNA Seq.">
        <title>A DNA fragment of Desulfovibrio gigas genome containing replication origin related genes.</title>
        <authorList>
            <person name="Broco M."/>
            <person name="Oliveira S."/>
            <person name="Silva G."/>
            <person name="Agostinho M."/>
            <person name="Rodrigues-Pousada C."/>
        </authorList>
    </citation>
    <scope>NUCLEOTIDE SEQUENCE</scope>
    <source>
        <strain evidence="12">ATCC19364</strain>
    </source>
</reference>
<accession>Q9KJI6</accession>